<comment type="caution">
    <text evidence="2">The sequence shown here is derived from an EMBL/GenBank/DDBJ whole genome shotgun (WGS) entry which is preliminary data.</text>
</comment>
<keyword evidence="1" id="KW-1133">Transmembrane helix</keyword>
<feature type="transmembrane region" description="Helical" evidence="1">
    <location>
        <begin position="50"/>
        <end position="67"/>
    </location>
</feature>
<protein>
    <recommendedName>
        <fullName evidence="4">Mobile element protein</fullName>
    </recommendedName>
</protein>
<organism evidence="2 3">
    <name type="scientific">Fimbriiglobus ruber</name>
    <dbReference type="NCBI Taxonomy" id="1908690"/>
    <lineage>
        <taxon>Bacteria</taxon>
        <taxon>Pseudomonadati</taxon>
        <taxon>Planctomycetota</taxon>
        <taxon>Planctomycetia</taxon>
        <taxon>Gemmatales</taxon>
        <taxon>Gemmataceae</taxon>
        <taxon>Fimbriiglobus</taxon>
    </lineage>
</organism>
<proteinExistence type="predicted"/>
<evidence type="ECO:0008006" key="4">
    <source>
        <dbReference type="Google" id="ProtNLM"/>
    </source>
</evidence>
<evidence type="ECO:0000313" key="2">
    <source>
        <dbReference type="EMBL" id="OWK44247.1"/>
    </source>
</evidence>
<keyword evidence="1" id="KW-0472">Membrane</keyword>
<evidence type="ECO:0000313" key="3">
    <source>
        <dbReference type="Proteomes" id="UP000214646"/>
    </source>
</evidence>
<sequence>MLKTNRSTRQLPLGAALAKYREQIHVENRIGNLKGPLAVAPMFLEKPERIAGFLSVLLWALMVMSLMERTVRQKLKGKPLLGLYPEKRPSPAPTGPAILECFRSLCIVIVKHKHTQSRHLSELTTTQLNLLKLLGIPPSALKAFKRNSGILLT</sequence>
<dbReference type="AlphaFoldDB" id="A0A225E731"/>
<keyword evidence="3" id="KW-1185">Reference proteome</keyword>
<reference evidence="3" key="1">
    <citation type="submission" date="2017-06" db="EMBL/GenBank/DDBJ databases">
        <title>Genome analysis of Fimbriiglobus ruber SP5, the first member of the order Planctomycetales with confirmed chitinolytic capability.</title>
        <authorList>
            <person name="Ravin N.V."/>
            <person name="Rakitin A.L."/>
            <person name="Ivanova A.A."/>
            <person name="Beletsky A.V."/>
            <person name="Kulichevskaya I.S."/>
            <person name="Mardanov A.V."/>
            <person name="Dedysh S.N."/>
        </authorList>
    </citation>
    <scope>NUCLEOTIDE SEQUENCE [LARGE SCALE GENOMIC DNA]</scope>
    <source>
        <strain evidence="3">SP5</strain>
    </source>
</reference>
<keyword evidence="1" id="KW-0812">Transmembrane</keyword>
<accession>A0A225E731</accession>
<evidence type="ECO:0000256" key="1">
    <source>
        <dbReference type="SAM" id="Phobius"/>
    </source>
</evidence>
<dbReference type="Proteomes" id="UP000214646">
    <property type="component" value="Unassembled WGS sequence"/>
</dbReference>
<dbReference type="EMBL" id="NIDE01000003">
    <property type="protein sequence ID" value="OWK44247.1"/>
    <property type="molecule type" value="Genomic_DNA"/>
</dbReference>
<gene>
    <name evidence="2" type="ORF">FRUB_02179</name>
</gene>
<name>A0A225E731_9BACT</name>